<keyword evidence="2" id="KW-1185">Reference proteome</keyword>
<name>A0A0N9IBH5_9PSEU</name>
<gene>
    <name evidence="1" type="ORF">AOZ06_41645</name>
</gene>
<accession>A0A0N9IBH5</accession>
<evidence type="ECO:0000313" key="2">
    <source>
        <dbReference type="Proteomes" id="UP000063699"/>
    </source>
</evidence>
<sequence>MGGDAVFEVVGGVVHAWVGDIECGSIGDRGEPSGAESSRTQSSDGYPARIVSFPGNDLAEITSYVWLLWQCALVK</sequence>
<dbReference type="KEGG" id="kphy:AOZ06_41645"/>
<dbReference type="Proteomes" id="UP000063699">
    <property type="component" value="Chromosome"/>
</dbReference>
<dbReference type="AlphaFoldDB" id="A0A0N9IBH5"/>
<proteinExistence type="predicted"/>
<evidence type="ECO:0000313" key="1">
    <source>
        <dbReference type="EMBL" id="ALG12510.1"/>
    </source>
</evidence>
<dbReference type="EMBL" id="CP012752">
    <property type="protein sequence ID" value="ALG12510.1"/>
    <property type="molecule type" value="Genomic_DNA"/>
</dbReference>
<protein>
    <submittedName>
        <fullName evidence="1">Uncharacterized protein</fullName>
    </submittedName>
</protein>
<organism evidence="1 2">
    <name type="scientific">Kibdelosporangium phytohabitans</name>
    <dbReference type="NCBI Taxonomy" id="860235"/>
    <lineage>
        <taxon>Bacteria</taxon>
        <taxon>Bacillati</taxon>
        <taxon>Actinomycetota</taxon>
        <taxon>Actinomycetes</taxon>
        <taxon>Pseudonocardiales</taxon>
        <taxon>Pseudonocardiaceae</taxon>
        <taxon>Kibdelosporangium</taxon>
    </lineage>
</organism>
<reference evidence="1 2" key="1">
    <citation type="submission" date="2015-07" db="EMBL/GenBank/DDBJ databases">
        <title>Genome sequencing of Kibdelosporangium phytohabitans.</title>
        <authorList>
            <person name="Qin S."/>
            <person name="Xing K."/>
        </authorList>
    </citation>
    <scope>NUCLEOTIDE SEQUENCE [LARGE SCALE GENOMIC DNA]</scope>
    <source>
        <strain evidence="1 2">KLBMP1111</strain>
    </source>
</reference>